<reference evidence="1" key="1">
    <citation type="submission" date="2023-04" db="EMBL/GenBank/DDBJ databases">
        <title>Draft Genome sequencing of Naganishia species isolated from polar environments using Oxford Nanopore Technology.</title>
        <authorList>
            <person name="Leo P."/>
            <person name="Venkateswaran K."/>
        </authorList>
    </citation>
    <scope>NUCLEOTIDE SEQUENCE</scope>
    <source>
        <strain evidence="1">MNA-CCFEE 5262</strain>
    </source>
</reference>
<organism evidence="1 2">
    <name type="scientific">Naganishia adeliensis</name>
    <dbReference type="NCBI Taxonomy" id="92952"/>
    <lineage>
        <taxon>Eukaryota</taxon>
        <taxon>Fungi</taxon>
        <taxon>Dikarya</taxon>
        <taxon>Basidiomycota</taxon>
        <taxon>Agaricomycotina</taxon>
        <taxon>Tremellomycetes</taxon>
        <taxon>Filobasidiales</taxon>
        <taxon>Filobasidiaceae</taxon>
        <taxon>Naganishia</taxon>
    </lineage>
</organism>
<comment type="caution">
    <text evidence="1">The sequence shown here is derived from an EMBL/GenBank/DDBJ whole genome shotgun (WGS) entry which is preliminary data.</text>
</comment>
<keyword evidence="2" id="KW-1185">Reference proteome</keyword>
<sequence>MKKANPPKMAATKAVTKKAQIPVRNQPKPRQVQRRTSQDPPELETLPVLPFETWPEDYWFWMLSTAIPIEVPGRDRILDTFDAIYVDQDVVPKPSKNSPWTNPFYDFVWVACEVLIPYEPFGGPGSSSSLPFLGQRLSRNKLIAAIIRFAIGLSPTREEEKWDCKRVSSHMQVCCKKLLVAYNNEELSDDKRHKAGVALKHLSQGYPFMDFFHSYVVNDNSPPRKVRERVNEAALDTTLKPADYTAPLHKDKGNLVVHPLIAWLLNRNNYHLDEAKHNHFFNCAAPLAPAQMSASRMLVGRIWWDEFVVRNHGETMKFVNDWWLANGGSKDSKLKFAKAAAERRRPLLDDIFDLGGRVSK</sequence>
<accession>A0ACC2VDW3</accession>
<evidence type="ECO:0000313" key="1">
    <source>
        <dbReference type="EMBL" id="KAJ9097507.1"/>
    </source>
</evidence>
<dbReference type="EMBL" id="JASBWS010000102">
    <property type="protein sequence ID" value="KAJ9097507.1"/>
    <property type="molecule type" value="Genomic_DNA"/>
</dbReference>
<evidence type="ECO:0000313" key="2">
    <source>
        <dbReference type="Proteomes" id="UP001230649"/>
    </source>
</evidence>
<dbReference type="Proteomes" id="UP001230649">
    <property type="component" value="Unassembled WGS sequence"/>
</dbReference>
<proteinExistence type="predicted"/>
<protein>
    <submittedName>
        <fullName evidence="1">Uncharacterized protein</fullName>
    </submittedName>
</protein>
<name>A0ACC2VDW3_9TREE</name>
<gene>
    <name evidence="1" type="ORF">QFC20_006164</name>
</gene>